<feature type="compositionally biased region" description="Low complexity" evidence="1">
    <location>
        <begin position="219"/>
        <end position="230"/>
    </location>
</feature>
<keyword evidence="4" id="KW-1185">Reference proteome</keyword>
<dbReference type="InterPro" id="IPR022617">
    <property type="entry name" value="Rad60/SUMO-like_dom"/>
</dbReference>
<evidence type="ECO:0000256" key="1">
    <source>
        <dbReference type="SAM" id="MobiDB-lite"/>
    </source>
</evidence>
<dbReference type="CDD" id="cd01763">
    <property type="entry name" value="Ubl_SUMO_like"/>
    <property type="match status" value="1"/>
</dbReference>
<feature type="compositionally biased region" description="Acidic residues" evidence="1">
    <location>
        <begin position="119"/>
        <end position="128"/>
    </location>
</feature>
<sequence length="715" mass="77649">MTASDDEWETDENHSSGESDDDDIEVVDAATSRSATKAPPTTKTAKKYSDDSDDDCMFSDNKRRKLEGRETSSPVDDDASDGDSDSSSDESMIGGSGRQSALAAARSRMAAKYDKYSEEESDSDESCEFSERRGKKGKPSAKPGPTRTTRTTRRKAVLNMDSDSDDDDQGAATKKQTAPKKSKTIIDLDDTLDLGLSDGDDLPSPPKRGRRSPRRSTRAARASPRISAASDGVDHKDTLKLLAETRKIRAGLDAANKYKAKEASLPEISRVSREDAIDIDDDDDDEPTFMAAKPPSKAAPKSAQYDGPNIKLTLLYQNAPGSKDKEGRSTLTINMEQPLSHLVEGFKSKIGGTIKELKFDGQKLDLSKTPAFYDMEDEDMVEAAVSAGSARTVTIHVRDMTSKTKVYQIGRTAPLTKLVSSYCKEFSLEGLTLQHSGRVVDPTQNCERLGLVDTVYFDAVFNTGDKPIDLKLRINGKANDVETLRIQLKGKFQSLMSRLAEKRGVTVDCCTFVIDGEAIGPGSTPEDYDLEGGEMIDVSIQEAKKQPVATSSRPMAQSKRVPTAANGPVTSIKVQTNRNKTSKKTKSWKLSSDSPLSQLRAMYIKYYKSKGCKSVDFYSEQTLIQGDNMSFKDLGISDNCTLIAMENSNLPTQAESKIACNTLTGLASMKTSSLEGVSTLHDDAASPQDDGTSRSLMDAEHAGATTIRSSLNGNI</sequence>
<feature type="compositionally biased region" description="Low complexity" evidence="1">
    <location>
        <begin position="89"/>
        <end position="110"/>
    </location>
</feature>
<dbReference type="AlphaFoldDB" id="K0RDA5"/>
<feature type="region of interest" description="Disordered" evidence="1">
    <location>
        <begin position="1"/>
        <end position="232"/>
    </location>
</feature>
<name>K0RDA5_THAOC</name>
<protein>
    <recommendedName>
        <fullName evidence="2">Ubiquitin-like domain-containing protein</fullName>
    </recommendedName>
</protein>
<gene>
    <name evidence="3" type="ORF">THAOC_29676</name>
</gene>
<dbReference type="Gene3D" id="3.10.20.90">
    <property type="entry name" value="Phosphatidylinositol 3-kinase Catalytic Subunit, Chain A, domain 1"/>
    <property type="match status" value="3"/>
</dbReference>
<dbReference type="Pfam" id="PF11976">
    <property type="entry name" value="Rad60-SLD"/>
    <property type="match status" value="2"/>
</dbReference>
<accession>K0RDA5</accession>
<dbReference type="CDD" id="cd17080">
    <property type="entry name" value="Ubl_SLD2_Esc2_like"/>
    <property type="match status" value="1"/>
</dbReference>
<dbReference type="PROSITE" id="PS50053">
    <property type="entry name" value="UBIQUITIN_2"/>
    <property type="match status" value="1"/>
</dbReference>
<comment type="caution">
    <text evidence="3">The sequence shown here is derived from an EMBL/GenBank/DDBJ whole genome shotgun (WGS) entry which is preliminary data.</text>
</comment>
<feature type="compositionally biased region" description="Acidic residues" evidence="1">
    <location>
        <begin position="1"/>
        <end position="10"/>
    </location>
</feature>
<evidence type="ECO:0000313" key="4">
    <source>
        <dbReference type="Proteomes" id="UP000266841"/>
    </source>
</evidence>
<reference evidence="3 4" key="1">
    <citation type="journal article" date="2012" name="Genome Biol.">
        <title>Genome and low-iron response of an oceanic diatom adapted to chronic iron limitation.</title>
        <authorList>
            <person name="Lommer M."/>
            <person name="Specht M."/>
            <person name="Roy A.S."/>
            <person name="Kraemer L."/>
            <person name="Andreson R."/>
            <person name="Gutowska M.A."/>
            <person name="Wolf J."/>
            <person name="Bergner S.V."/>
            <person name="Schilhabel M.B."/>
            <person name="Klostermeier U.C."/>
            <person name="Beiko R.G."/>
            <person name="Rosenstiel P."/>
            <person name="Hippler M."/>
            <person name="Laroche J."/>
        </authorList>
    </citation>
    <scope>NUCLEOTIDE SEQUENCE [LARGE SCALE GENOMIC DNA]</scope>
    <source>
        <strain evidence="3 4">CCMP1005</strain>
    </source>
</reference>
<feature type="compositionally biased region" description="Basic residues" evidence="1">
    <location>
        <begin position="207"/>
        <end position="218"/>
    </location>
</feature>
<dbReference type="InterPro" id="IPR000626">
    <property type="entry name" value="Ubiquitin-like_dom"/>
</dbReference>
<feature type="compositionally biased region" description="Acidic residues" evidence="1">
    <location>
        <begin position="75"/>
        <end position="88"/>
    </location>
</feature>
<feature type="compositionally biased region" description="Low complexity" evidence="1">
    <location>
        <begin position="140"/>
        <end position="149"/>
    </location>
</feature>
<feature type="non-terminal residue" evidence="3">
    <location>
        <position position="715"/>
    </location>
</feature>
<proteinExistence type="predicted"/>
<evidence type="ECO:0000259" key="2">
    <source>
        <dbReference type="PROSITE" id="PS50053"/>
    </source>
</evidence>
<dbReference type="EMBL" id="AGNL01042087">
    <property type="protein sequence ID" value="EJK51175.1"/>
    <property type="molecule type" value="Genomic_DNA"/>
</dbReference>
<feature type="domain" description="Ubiquitin-like" evidence="2">
    <location>
        <begin position="468"/>
        <end position="545"/>
    </location>
</feature>
<dbReference type="PANTHER" id="PTHR10562">
    <property type="entry name" value="SMALL UBIQUITIN-RELATED MODIFIER"/>
    <property type="match status" value="1"/>
</dbReference>
<dbReference type="Proteomes" id="UP000266841">
    <property type="component" value="Unassembled WGS sequence"/>
</dbReference>
<dbReference type="OrthoDB" id="442921at2759"/>
<evidence type="ECO:0000313" key="3">
    <source>
        <dbReference type="EMBL" id="EJK51175.1"/>
    </source>
</evidence>
<feature type="region of interest" description="Disordered" evidence="1">
    <location>
        <begin position="680"/>
        <end position="703"/>
    </location>
</feature>
<dbReference type="InterPro" id="IPR029071">
    <property type="entry name" value="Ubiquitin-like_domsf"/>
</dbReference>
<organism evidence="3 4">
    <name type="scientific">Thalassiosira oceanica</name>
    <name type="common">Marine diatom</name>
    <dbReference type="NCBI Taxonomy" id="159749"/>
    <lineage>
        <taxon>Eukaryota</taxon>
        <taxon>Sar</taxon>
        <taxon>Stramenopiles</taxon>
        <taxon>Ochrophyta</taxon>
        <taxon>Bacillariophyta</taxon>
        <taxon>Coscinodiscophyceae</taxon>
        <taxon>Thalassiosirophycidae</taxon>
        <taxon>Thalassiosirales</taxon>
        <taxon>Thalassiosiraceae</taxon>
        <taxon>Thalassiosira</taxon>
    </lineage>
</organism>
<dbReference type="SUPFAM" id="SSF54236">
    <property type="entry name" value="Ubiquitin-like"/>
    <property type="match status" value="3"/>
</dbReference>